<evidence type="ECO:0000313" key="2">
    <source>
        <dbReference type="Proteomes" id="UP000809829"/>
    </source>
</evidence>
<dbReference type="InterPro" id="IPR008983">
    <property type="entry name" value="Tumour_necrosis_fac-like_dom"/>
</dbReference>
<accession>A0ABS2QWU2</accession>
<protein>
    <recommendedName>
        <fullName evidence="3">BclA C-terminal domain-containing protein</fullName>
    </recommendedName>
</protein>
<organism evidence="1 2">
    <name type="scientific">Priestia iocasae</name>
    <dbReference type="NCBI Taxonomy" id="2291674"/>
    <lineage>
        <taxon>Bacteria</taxon>
        <taxon>Bacillati</taxon>
        <taxon>Bacillota</taxon>
        <taxon>Bacilli</taxon>
        <taxon>Bacillales</taxon>
        <taxon>Bacillaceae</taxon>
        <taxon>Priestia</taxon>
    </lineage>
</organism>
<proteinExistence type="predicted"/>
<evidence type="ECO:0000313" key="1">
    <source>
        <dbReference type="EMBL" id="MBM7702949.1"/>
    </source>
</evidence>
<dbReference type="EMBL" id="JAFBFC010000003">
    <property type="protein sequence ID" value="MBM7702949.1"/>
    <property type="molecule type" value="Genomic_DNA"/>
</dbReference>
<dbReference type="Gene3D" id="2.60.120.40">
    <property type="match status" value="1"/>
</dbReference>
<name>A0ABS2QWU2_9BACI</name>
<comment type="caution">
    <text evidence="1">The sequence shown here is derived from an EMBL/GenBank/DDBJ whole genome shotgun (WGS) entry which is preliminary data.</text>
</comment>
<keyword evidence="2" id="KW-1185">Reference proteome</keyword>
<dbReference type="Proteomes" id="UP000809829">
    <property type="component" value="Unassembled WGS sequence"/>
</dbReference>
<reference evidence="1 2" key="1">
    <citation type="submission" date="2021-01" db="EMBL/GenBank/DDBJ databases">
        <title>Genomic Encyclopedia of Type Strains, Phase IV (KMG-IV): sequencing the most valuable type-strain genomes for metagenomic binning, comparative biology and taxonomic classification.</title>
        <authorList>
            <person name="Goeker M."/>
        </authorList>
    </citation>
    <scope>NUCLEOTIDE SEQUENCE [LARGE SCALE GENOMIC DNA]</scope>
    <source>
        <strain evidence="1 2">DSM 104297</strain>
    </source>
</reference>
<evidence type="ECO:0008006" key="3">
    <source>
        <dbReference type="Google" id="ProtNLM"/>
    </source>
</evidence>
<gene>
    <name evidence="1" type="ORF">JOC83_001796</name>
</gene>
<dbReference type="RefSeq" id="WP_205186367.1">
    <property type="nucleotide sequence ID" value="NZ_JAFBFC010000003.1"/>
</dbReference>
<sequence>MAQLNPCCSSNNTPTPVYGSLYGEERFTPASTTPVNFTIAGPTSGMIANPVSNSITILSDGIYEITYSLNSRSSTNDNIVYSIVINGTPQTISAILFQYINVSRSVTPGSKTILFPLNATNQITVEVTGGSTSGHEYFNPSLVVKKIADS</sequence>